<proteinExistence type="predicted"/>
<sequence length="85" mass="9936">MTDVSKMIDALMNPSSLKPRPLLLLYYFDLLSLHVITLNCQWMQAYTSIEHSLSLLLMYLLFYIFSWLLVRVATTEGLELSMARF</sequence>
<evidence type="ECO:0000313" key="3">
    <source>
        <dbReference type="Proteomes" id="UP000829196"/>
    </source>
</evidence>
<keyword evidence="3" id="KW-1185">Reference proteome</keyword>
<feature type="transmembrane region" description="Helical" evidence="1">
    <location>
        <begin position="56"/>
        <end position="74"/>
    </location>
</feature>
<gene>
    <name evidence="2" type="ORF">KFK09_018880</name>
</gene>
<keyword evidence="1" id="KW-0812">Transmembrane</keyword>
<keyword evidence="1" id="KW-1133">Transmembrane helix</keyword>
<dbReference type="Proteomes" id="UP000829196">
    <property type="component" value="Unassembled WGS sequence"/>
</dbReference>
<reference evidence="2" key="1">
    <citation type="journal article" date="2022" name="Front. Genet.">
        <title>Chromosome-Scale Assembly of the Dendrobium nobile Genome Provides Insights Into the Molecular Mechanism of the Biosynthesis of the Medicinal Active Ingredient of Dendrobium.</title>
        <authorList>
            <person name="Xu Q."/>
            <person name="Niu S.-C."/>
            <person name="Li K.-L."/>
            <person name="Zheng P.-J."/>
            <person name="Zhang X.-J."/>
            <person name="Jia Y."/>
            <person name="Liu Y."/>
            <person name="Niu Y.-X."/>
            <person name="Yu L.-H."/>
            <person name="Chen D.-F."/>
            <person name="Zhang G.-Q."/>
        </authorList>
    </citation>
    <scope>NUCLEOTIDE SEQUENCE</scope>
    <source>
        <tissue evidence="2">Leaf</tissue>
    </source>
</reference>
<evidence type="ECO:0000313" key="2">
    <source>
        <dbReference type="EMBL" id="KAI0500664.1"/>
    </source>
</evidence>
<accession>A0A8T3AX59</accession>
<keyword evidence="1" id="KW-0472">Membrane</keyword>
<feature type="transmembrane region" description="Helical" evidence="1">
    <location>
        <begin position="21"/>
        <end position="44"/>
    </location>
</feature>
<dbReference type="AlphaFoldDB" id="A0A8T3AX59"/>
<protein>
    <submittedName>
        <fullName evidence="2">Uncharacterized protein</fullName>
    </submittedName>
</protein>
<comment type="caution">
    <text evidence="2">The sequence shown here is derived from an EMBL/GenBank/DDBJ whole genome shotgun (WGS) entry which is preliminary data.</text>
</comment>
<evidence type="ECO:0000256" key="1">
    <source>
        <dbReference type="SAM" id="Phobius"/>
    </source>
</evidence>
<organism evidence="2 3">
    <name type="scientific">Dendrobium nobile</name>
    <name type="common">Orchid</name>
    <dbReference type="NCBI Taxonomy" id="94219"/>
    <lineage>
        <taxon>Eukaryota</taxon>
        <taxon>Viridiplantae</taxon>
        <taxon>Streptophyta</taxon>
        <taxon>Embryophyta</taxon>
        <taxon>Tracheophyta</taxon>
        <taxon>Spermatophyta</taxon>
        <taxon>Magnoliopsida</taxon>
        <taxon>Liliopsida</taxon>
        <taxon>Asparagales</taxon>
        <taxon>Orchidaceae</taxon>
        <taxon>Epidendroideae</taxon>
        <taxon>Malaxideae</taxon>
        <taxon>Dendrobiinae</taxon>
        <taxon>Dendrobium</taxon>
    </lineage>
</organism>
<dbReference type="EMBL" id="JAGYWB010000013">
    <property type="protein sequence ID" value="KAI0500664.1"/>
    <property type="molecule type" value="Genomic_DNA"/>
</dbReference>
<name>A0A8T3AX59_DENNO</name>